<feature type="region of interest" description="Disordered" evidence="1">
    <location>
        <begin position="138"/>
        <end position="342"/>
    </location>
</feature>
<dbReference type="RefSeq" id="WP_136694007.1">
    <property type="nucleotide sequence ID" value="NZ_SSHH01000003.1"/>
</dbReference>
<feature type="region of interest" description="Disordered" evidence="1">
    <location>
        <begin position="413"/>
        <end position="435"/>
    </location>
</feature>
<feature type="region of interest" description="Disordered" evidence="1">
    <location>
        <begin position="468"/>
        <end position="516"/>
    </location>
</feature>
<feature type="region of interest" description="Disordered" evidence="1">
    <location>
        <begin position="530"/>
        <end position="553"/>
    </location>
</feature>
<feature type="compositionally biased region" description="Acidic residues" evidence="1">
    <location>
        <begin position="468"/>
        <end position="500"/>
    </location>
</feature>
<gene>
    <name evidence="2" type="ORF">E5222_11825</name>
</gene>
<accession>A0A4V4U8D6</accession>
<comment type="caution">
    <text evidence="2">The sequence shown here is derived from an EMBL/GenBank/DDBJ whole genome shotgun (WGS) entry which is preliminary data.</text>
</comment>
<organism evidence="2 3">
    <name type="scientific">Alteraurantiacibacter aquimixticola</name>
    <dbReference type="NCBI Taxonomy" id="2489173"/>
    <lineage>
        <taxon>Bacteria</taxon>
        <taxon>Pseudomonadati</taxon>
        <taxon>Pseudomonadota</taxon>
        <taxon>Alphaproteobacteria</taxon>
        <taxon>Sphingomonadales</taxon>
        <taxon>Erythrobacteraceae</taxon>
        <taxon>Alteraurantiacibacter</taxon>
    </lineage>
</organism>
<feature type="region of interest" description="Disordered" evidence="1">
    <location>
        <begin position="358"/>
        <end position="386"/>
    </location>
</feature>
<feature type="compositionally biased region" description="Acidic residues" evidence="1">
    <location>
        <begin position="179"/>
        <end position="192"/>
    </location>
</feature>
<feature type="compositionally biased region" description="Acidic residues" evidence="1">
    <location>
        <begin position="212"/>
        <end position="222"/>
    </location>
</feature>
<keyword evidence="3" id="KW-1185">Reference proteome</keyword>
<feature type="compositionally biased region" description="Acidic residues" evidence="1">
    <location>
        <begin position="235"/>
        <end position="261"/>
    </location>
</feature>
<feature type="compositionally biased region" description="Acidic residues" evidence="1">
    <location>
        <begin position="282"/>
        <end position="320"/>
    </location>
</feature>
<dbReference type="Proteomes" id="UP000309389">
    <property type="component" value="Unassembled WGS sequence"/>
</dbReference>
<evidence type="ECO:0000313" key="3">
    <source>
        <dbReference type="Proteomes" id="UP000309389"/>
    </source>
</evidence>
<dbReference type="EMBL" id="SSHH01000003">
    <property type="protein sequence ID" value="TIX49530.1"/>
    <property type="molecule type" value="Genomic_DNA"/>
</dbReference>
<protein>
    <submittedName>
        <fullName evidence="2">Uncharacterized protein</fullName>
    </submittedName>
</protein>
<proteinExistence type="predicted"/>
<name>A0A4V4U8D6_9SPHN</name>
<sequence length="981" mass="106988">MREDAYGSLSSLGGARKKKKMVLVVDQDELDQAHAAMATGGAQIMEAAGDPAAEERIRQPSAMLGLAPMDADHVEEDLSVYPVLPTEEEIAAATDEEPIAPESLESAEDEIAEDFAAEDFAAEDFAAEAEEEVLPEASFNLDRLLRPSSQEELADDEDPEASVPSIEEQLQRMRKLPDAEEAAAAEPEAFEPADDHLADDFSADEYTAVDDYAVDEPVDEDALPPFVDWRSTADAESEEDDAILEGFDNDAAEEEDEVVEEDAGKLPSRYASLAGSSADMAYSEEDEDEAEEDPVDETAEPDEDDDDASAFDSFDDEDEDAPKSTSRYGSLMGMSPGMPRPDREEIERELLGDMMNEFLPQDFGSQGGFGRRAGQQPVQPQVPTDFGMEEPVAFDADAYYPLGKGLQGIDVPISFENPVPEDAAPVPGEEEPQDGFFEEPAAFDTEPFEDEAVAEPVAFDATPIEEETGFEDAPEAEALDSEADLDEPFSDEVVEDEDVLEAPATEELTSAEGAEKAEAAFDDLRRAIEEMGSDAPASDDAQPLVEDEFESAGDVEAPAEFAETEEFKPAEELSAPEDVAEEIPTAYFDEPVLEEPAVDDEPVAEIEVEAEEAAPAEAFEEEPVIDEMPAFEDSSVVEEAAEIEPLELVEESFEEEAIEPVLEEAELDQGDAEADAGVIEDSFETAEDLSAPVDPDEVELDVIEQDLPEENIAADVPVEDAVIEDDAAVSEGWNEEPVWNEAPAAEPEQVIEEAAVEDEAAADEAWAEGPVWDEAPAAEVAPVEEAPVAEDDAVAEEQWADEAVWGEAPVAEPEPVEEALAEDEFVEEAPLEEAVLEDELAAEEQWTGEPVWDETPAVEPEPVVEEALEEPVAALEEPVEEGWGDEPVWDEVPAAEDVVEPAPEAEPVAADHSYIESVDEVEEWEDEGPDLSWMMPAQRRELMIQAGEVSSIRRRLLQNREVKPIRASLWDRFVCWLRDLF</sequence>
<evidence type="ECO:0000313" key="2">
    <source>
        <dbReference type="EMBL" id="TIX49530.1"/>
    </source>
</evidence>
<evidence type="ECO:0000256" key="1">
    <source>
        <dbReference type="SAM" id="MobiDB-lite"/>
    </source>
</evidence>
<reference evidence="2 3" key="1">
    <citation type="submission" date="2019-04" db="EMBL/GenBank/DDBJ databases">
        <title>Altererythrobacter aquimixticola sp. nov., isolated from sediment of junction between the ocean and a freshwater spring.</title>
        <authorList>
            <person name="Yoon J.-H."/>
        </authorList>
    </citation>
    <scope>NUCLEOTIDE SEQUENCE [LARGE SCALE GENOMIC DNA]</scope>
    <source>
        <strain evidence="2 3">SSKS-13</strain>
    </source>
</reference>
<feature type="compositionally biased region" description="Basic and acidic residues" evidence="1">
    <location>
        <begin position="169"/>
        <end position="178"/>
    </location>
</feature>
<dbReference type="AlphaFoldDB" id="A0A4V4U8D6"/>